<dbReference type="SUPFAM" id="SSF57959">
    <property type="entry name" value="Leucine zipper domain"/>
    <property type="match status" value="1"/>
</dbReference>
<dbReference type="PANTHER" id="PTHR45996:SF4">
    <property type="entry name" value="CYCLIC AMP-RESPONSIVE ELEMENT-BINDING PROTEIN 3"/>
    <property type="match status" value="1"/>
</dbReference>
<comment type="subunit">
    <text evidence="3">Binds DNA as a dimer.</text>
</comment>
<dbReference type="PROSITE" id="PS00036">
    <property type="entry name" value="BZIP_BASIC"/>
    <property type="match status" value="1"/>
</dbReference>
<keyword evidence="13" id="KW-0325">Glycoprotein</keyword>
<reference evidence="20" key="1">
    <citation type="journal article" name="BMC Genomics">
        <title>Long-read sequencing and de novo genome assembly of marine medaka (Oryzias melastigma).</title>
        <authorList>
            <person name="Liang P."/>
            <person name="Saqib H.S.A."/>
            <person name="Ni X."/>
            <person name="Shen Y."/>
        </authorList>
    </citation>
    <scope>NUCLEOTIDE SEQUENCE</scope>
    <source>
        <strain evidence="20">Bigg-433</strain>
    </source>
</reference>
<evidence type="ECO:0000256" key="10">
    <source>
        <dbReference type="ARBA" id="ARBA00023136"/>
    </source>
</evidence>
<organism evidence="20 21">
    <name type="scientific">Oryzias melastigma</name>
    <name type="common">Marine medaka</name>
    <dbReference type="NCBI Taxonomy" id="30732"/>
    <lineage>
        <taxon>Eukaryota</taxon>
        <taxon>Metazoa</taxon>
        <taxon>Chordata</taxon>
        <taxon>Craniata</taxon>
        <taxon>Vertebrata</taxon>
        <taxon>Euteleostomi</taxon>
        <taxon>Actinopterygii</taxon>
        <taxon>Neopterygii</taxon>
        <taxon>Teleostei</taxon>
        <taxon>Neoteleostei</taxon>
        <taxon>Acanthomorphata</taxon>
        <taxon>Ovalentaria</taxon>
        <taxon>Atherinomorphae</taxon>
        <taxon>Beloniformes</taxon>
        <taxon>Adrianichthyidae</taxon>
        <taxon>Oryziinae</taxon>
        <taxon>Oryzias</taxon>
    </lineage>
</organism>
<keyword evidence="10 18" id="KW-0472">Membrane</keyword>
<gene>
    <name evidence="20" type="ORF">FQA47_001190</name>
</gene>
<dbReference type="GO" id="GO:0000981">
    <property type="term" value="F:DNA-binding transcription factor activity, RNA polymerase II-specific"/>
    <property type="evidence" value="ECO:0007669"/>
    <property type="project" value="TreeGrafter"/>
</dbReference>
<dbReference type="GO" id="GO:0000978">
    <property type="term" value="F:RNA polymerase II cis-regulatory region sequence-specific DNA binding"/>
    <property type="evidence" value="ECO:0007669"/>
    <property type="project" value="TreeGrafter"/>
</dbReference>
<evidence type="ECO:0000256" key="3">
    <source>
        <dbReference type="ARBA" id="ARBA00011195"/>
    </source>
</evidence>
<evidence type="ECO:0000256" key="5">
    <source>
        <dbReference type="ARBA" id="ARBA00022824"/>
    </source>
</evidence>
<dbReference type="InterPro" id="IPR004827">
    <property type="entry name" value="bZIP"/>
</dbReference>
<keyword evidence="11" id="KW-0010">Activator</keyword>
<accession>A0A834CHL0</accession>
<name>A0A834CHL0_ORYME</name>
<evidence type="ECO:0000256" key="8">
    <source>
        <dbReference type="ARBA" id="ARBA00023015"/>
    </source>
</evidence>
<keyword evidence="6" id="KW-0735">Signal-anchor</keyword>
<evidence type="ECO:0000256" key="2">
    <source>
        <dbReference type="ARBA" id="ARBA00009050"/>
    </source>
</evidence>
<keyword evidence="7 18" id="KW-1133">Transmembrane helix</keyword>
<dbReference type="Pfam" id="PF00170">
    <property type="entry name" value="bZIP_1"/>
    <property type="match status" value="1"/>
</dbReference>
<evidence type="ECO:0000256" key="13">
    <source>
        <dbReference type="ARBA" id="ARBA00023180"/>
    </source>
</evidence>
<keyword evidence="14" id="KW-0539">Nucleus</keyword>
<feature type="coiled-coil region" evidence="16">
    <location>
        <begin position="271"/>
        <end position="298"/>
    </location>
</feature>
<keyword evidence="4 18" id="KW-0812">Transmembrane</keyword>
<dbReference type="AlphaFoldDB" id="A0A834CHL0"/>
<sequence length="382" mass="42889">MERMGPLKTSFMMIMGYLSPGCQNQICCQEWIPKTFCPACWTKKKKPTPSAPPSLLWGVIVAFLMTAAQVLGITIFTGCLSPHGSDSDIVPSPTYSQPSPLHFESTLVCEEQQTENLEALTVRADHSYSLLQSGDMDMDMDVLQSVRAEKPDTDVFIDLDNLVSDTMEENIISELPCTLAIEDSMEDSTEANAADEFQFKEIVLTEEEKRLLAKEGLTIPSHMPLTKAEERTLKRVRRKIRNKQSAQESRKKKKVYVDGLENRVAICTAHNLELQKKVQMLQKQNMSLIEQLKKLQTIVKMSTLKASTTSTCVMVFLLSFCLIIFPSVNPFGGNSEQKELYTPSSIISRNLRSLPPESPGPTPYLEDKEIRLCAPNRGERQS</sequence>
<evidence type="ECO:0000256" key="7">
    <source>
        <dbReference type="ARBA" id="ARBA00022989"/>
    </source>
</evidence>
<dbReference type="InterPro" id="IPR046347">
    <property type="entry name" value="bZIP_sf"/>
</dbReference>
<dbReference type="InterPro" id="IPR051381">
    <property type="entry name" value="CREB_ATF_subfamily"/>
</dbReference>
<evidence type="ECO:0000256" key="17">
    <source>
        <dbReference type="SAM" id="MobiDB-lite"/>
    </source>
</evidence>
<comment type="similarity">
    <text evidence="2">Belongs to the bZIP family. ATF subfamily.</text>
</comment>
<evidence type="ECO:0000259" key="19">
    <source>
        <dbReference type="PROSITE" id="PS50217"/>
    </source>
</evidence>
<evidence type="ECO:0000256" key="4">
    <source>
        <dbReference type="ARBA" id="ARBA00022692"/>
    </source>
</evidence>
<feature type="region of interest" description="Disordered" evidence="17">
    <location>
        <begin position="350"/>
        <end position="382"/>
    </location>
</feature>
<dbReference type="CDD" id="cd14689">
    <property type="entry name" value="bZIP_CREB3"/>
    <property type="match status" value="1"/>
</dbReference>
<evidence type="ECO:0000256" key="6">
    <source>
        <dbReference type="ARBA" id="ARBA00022968"/>
    </source>
</evidence>
<dbReference type="Gene3D" id="1.20.5.170">
    <property type="match status" value="1"/>
</dbReference>
<evidence type="ECO:0000256" key="9">
    <source>
        <dbReference type="ARBA" id="ARBA00023125"/>
    </source>
</evidence>
<dbReference type="PROSITE" id="PS50217">
    <property type="entry name" value="BZIP"/>
    <property type="match status" value="1"/>
</dbReference>
<keyword evidence="5" id="KW-0256">Endoplasmic reticulum</keyword>
<evidence type="ECO:0000313" key="21">
    <source>
        <dbReference type="Proteomes" id="UP000646548"/>
    </source>
</evidence>
<evidence type="ECO:0000256" key="1">
    <source>
        <dbReference type="ARBA" id="ARBA00004648"/>
    </source>
</evidence>
<keyword evidence="16" id="KW-0175">Coiled coil</keyword>
<dbReference type="GO" id="GO:0005789">
    <property type="term" value="C:endoplasmic reticulum membrane"/>
    <property type="evidence" value="ECO:0007669"/>
    <property type="project" value="UniProtKB-SubCell"/>
</dbReference>
<dbReference type="Proteomes" id="UP000646548">
    <property type="component" value="Unassembled WGS sequence"/>
</dbReference>
<dbReference type="GO" id="GO:0005634">
    <property type="term" value="C:nucleus"/>
    <property type="evidence" value="ECO:0007669"/>
    <property type="project" value="TreeGrafter"/>
</dbReference>
<evidence type="ECO:0000256" key="12">
    <source>
        <dbReference type="ARBA" id="ARBA00023163"/>
    </source>
</evidence>
<evidence type="ECO:0000256" key="11">
    <source>
        <dbReference type="ARBA" id="ARBA00023159"/>
    </source>
</evidence>
<feature type="domain" description="BZIP" evidence="19">
    <location>
        <begin position="232"/>
        <end position="295"/>
    </location>
</feature>
<protein>
    <submittedName>
        <fullName evidence="20">Cyclic AMP-responsive element-binding protein 3-like protein 3</fullName>
    </submittedName>
</protein>
<comment type="function">
    <text evidence="15">Transcriptional activator. Binds the cAMP response element (CRE). Activates transcription through box-B element and CRE. Seems to function synergistically with atf6. Regulates FGF21 transcription.</text>
</comment>
<dbReference type="PANTHER" id="PTHR45996">
    <property type="entry name" value="AGAP001464-PB"/>
    <property type="match status" value="1"/>
</dbReference>
<feature type="compositionally biased region" description="Basic and acidic residues" evidence="17">
    <location>
        <begin position="365"/>
        <end position="382"/>
    </location>
</feature>
<evidence type="ECO:0000256" key="15">
    <source>
        <dbReference type="ARBA" id="ARBA00057520"/>
    </source>
</evidence>
<evidence type="ECO:0000256" key="14">
    <source>
        <dbReference type="ARBA" id="ARBA00023242"/>
    </source>
</evidence>
<comment type="caution">
    <text evidence="20">The sequence shown here is derived from an EMBL/GenBank/DDBJ whole genome shotgun (WGS) entry which is preliminary data.</text>
</comment>
<evidence type="ECO:0000313" key="20">
    <source>
        <dbReference type="EMBL" id="KAF6728628.1"/>
    </source>
</evidence>
<dbReference type="FunFam" id="1.20.5.170:FF:000042">
    <property type="entry name" value="Cyclic AMP-responsive element-binding protein 3-like protein 3"/>
    <property type="match status" value="1"/>
</dbReference>
<evidence type="ECO:0000256" key="16">
    <source>
        <dbReference type="SAM" id="Coils"/>
    </source>
</evidence>
<keyword evidence="8" id="KW-0805">Transcription regulation</keyword>
<feature type="transmembrane region" description="Helical" evidence="18">
    <location>
        <begin position="55"/>
        <end position="76"/>
    </location>
</feature>
<evidence type="ECO:0000256" key="18">
    <source>
        <dbReference type="SAM" id="Phobius"/>
    </source>
</evidence>
<proteinExistence type="inferred from homology"/>
<comment type="subcellular location">
    <subcellularLocation>
        <location evidence="1">Endoplasmic reticulum membrane</location>
        <topology evidence="1">Single-pass type II membrane protein</topology>
    </subcellularLocation>
</comment>
<keyword evidence="12" id="KW-0804">Transcription</keyword>
<keyword evidence="9" id="KW-0238">DNA-binding</keyword>
<dbReference type="SMART" id="SM00338">
    <property type="entry name" value="BRLZ"/>
    <property type="match status" value="1"/>
</dbReference>
<dbReference type="EMBL" id="WKFB01000274">
    <property type="protein sequence ID" value="KAF6728628.1"/>
    <property type="molecule type" value="Genomic_DNA"/>
</dbReference>